<dbReference type="EMBL" id="JAOPHQ010001144">
    <property type="protein sequence ID" value="KAK0152057.1"/>
    <property type="molecule type" value="Genomic_DNA"/>
</dbReference>
<dbReference type="PANTHER" id="PTHR24244:SF0">
    <property type="entry name" value="G-PROTEIN COUPLED RECEPTORS FAMILY 1 PROFILE DOMAIN-CONTAINING PROTEIN"/>
    <property type="match status" value="1"/>
</dbReference>
<dbReference type="PANTHER" id="PTHR24244">
    <property type="entry name" value="NEUROPEPTIDE S RECEPTOR"/>
    <property type="match status" value="1"/>
</dbReference>
<accession>A0AA47N5N0</accession>
<dbReference type="Proteomes" id="UP001174136">
    <property type="component" value="Unassembled WGS sequence"/>
</dbReference>
<evidence type="ECO:0000313" key="8">
    <source>
        <dbReference type="Proteomes" id="UP001174136"/>
    </source>
</evidence>
<protein>
    <submittedName>
        <fullName evidence="7">P2Y purinoceptor 1</fullName>
    </submittedName>
</protein>
<comment type="caution">
    <text evidence="7">The sequence shown here is derived from an EMBL/GenBank/DDBJ whole genome shotgun (WGS) entry which is preliminary data.</text>
</comment>
<dbReference type="GO" id="GO:0016020">
    <property type="term" value="C:membrane"/>
    <property type="evidence" value="ECO:0007669"/>
    <property type="project" value="UniProtKB-SubCell"/>
</dbReference>
<dbReference type="InterPro" id="IPR017452">
    <property type="entry name" value="GPCR_Rhodpsn_7TM"/>
</dbReference>
<comment type="subcellular location">
    <subcellularLocation>
        <location evidence="1">Membrane</location>
    </subcellularLocation>
</comment>
<keyword evidence="2 5" id="KW-0812">Transmembrane</keyword>
<name>A0AA47N5N0_MERPO</name>
<evidence type="ECO:0000313" key="7">
    <source>
        <dbReference type="EMBL" id="KAK0152057.1"/>
    </source>
</evidence>
<dbReference type="Pfam" id="PF00001">
    <property type="entry name" value="7tm_1"/>
    <property type="match status" value="1"/>
</dbReference>
<dbReference type="PROSITE" id="PS50262">
    <property type="entry name" value="G_PROTEIN_RECEP_F1_2"/>
    <property type="match status" value="1"/>
</dbReference>
<evidence type="ECO:0000256" key="3">
    <source>
        <dbReference type="ARBA" id="ARBA00022989"/>
    </source>
</evidence>
<keyword evidence="8" id="KW-1185">Reference proteome</keyword>
<proteinExistence type="predicted"/>
<dbReference type="AlphaFoldDB" id="A0AA47N5N0"/>
<feature type="domain" description="G-protein coupled receptors family 1 profile" evidence="6">
    <location>
        <begin position="39"/>
        <end position="291"/>
    </location>
</feature>
<dbReference type="PRINTS" id="PR00237">
    <property type="entry name" value="GPCRRHODOPSN"/>
</dbReference>
<feature type="transmembrane region" description="Helical" evidence="5">
    <location>
        <begin position="104"/>
        <end position="122"/>
    </location>
</feature>
<evidence type="ECO:0000256" key="5">
    <source>
        <dbReference type="SAM" id="Phobius"/>
    </source>
</evidence>
<feature type="transmembrane region" description="Helical" evidence="5">
    <location>
        <begin position="28"/>
        <end position="48"/>
    </location>
</feature>
<reference evidence="7" key="1">
    <citation type="journal article" date="2023" name="Front. Mar. Sci.">
        <title>A new Merluccius polli reference genome to investigate the effects of global change in West African waters.</title>
        <authorList>
            <person name="Mateo J.L."/>
            <person name="Blanco-Fernandez C."/>
            <person name="Garcia-Vazquez E."/>
            <person name="Machado-Schiaffino G."/>
        </authorList>
    </citation>
    <scope>NUCLEOTIDE SEQUENCE</scope>
    <source>
        <strain evidence="7">C29</strain>
        <tissue evidence="7">Fin</tissue>
    </source>
</reference>
<feature type="transmembrane region" description="Helical" evidence="5">
    <location>
        <begin position="226"/>
        <end position="247"/>
    </location>
</feature>
<dbReference type="PRINTS" id="PR01157">
    <property type="entry name" value="P2YPURNOCPTR"/>
</dbReference>
<feature type="transmembrane region" description="Helical" evidence="5">
    <location>
        <begin position="134"/>
        <end position="155"/>
    </location>
</feature>
<evidence type="ECO:0000259" key="6">
    <source>
        <dbReference type="PROSITE" id="PS50262"/>
    </source>
</evidence>
<gene>
    <name evidence="7" type="primary">P2ry1</name>
    <name evidence="7" type="ORF">N1851_006583</name>
</gene>
<evidence type="ECO:0000256" key="1">
    <source>
        <dbReference type="ARBA" id="ARBA00004370"/>
    </source>
</evidence>
<feature type="transmembrane region" description="Helical" evidence="5">
    <location>
        <begin position="188"/>
        <end position="214"/>
    </location>
</feature>
<organism evidence="7 8">
    <name type="scientific">Merluccius polli</name>
    <name type="common">Benguela hake</name>
    <name type="synonym">Merluccius cadenati</name>
    <dbReference type="NCBI Taxonomy" id="89951"/>
    <lineage>
        <taxon>Eukaryota</taxon>
        <taxon>Metazoa</taxon>
        <taxon>Chordata</taxon>
        <taxon>Craniata</taxon>
        <taxon>Vertebrata</taxon>
        <taxon>Euteleostomi</taxon>
        <taxon>Actinopterygii</taxon>
        <taxon>Neopterygii</taxon>
        <taxon>Teleostei</taxon>
        <taxon>Neoteleostei</taxon>
        <taxon>Acanthomorphata</taxon>
        <taxon>Zeiogadaria</taxon>
        <taxon>Gadariae</taxon>
        <taxon>Gadiformes</taxon>
        <taxon>Gadoidei</taxon>
        <taxon>Merlucciidae</taxon>
        <taxon>Merluccius</taxon>
    </lineage>
</organism>
<feature type="transmembrane region" description="Helical" evidence="5">
    <location>
        <begin position="60"/>
        <end position="84"/>
    </location>
</feature>
<evidence type="ECO:0000256" key="2">
    <source>
        <dbReference type="ARBA" id="ARBA00022692"/>
    </source>
</evidence>
<dbReference type="InterPro" id="IPR027294">
    <property type="entry name" value="NPS_rcpt"/>
</dbReference>
<dbReference type="GO" id="GO:0008188">
    <property type="term" value="F:neuropeptide receptor activity"/>
    <property type="evidence" value="ECO:0007669"/>
    <property type="project" value="InterPro"/>
</dbReference>
<keyword evidence="4 5" id="KW-0472">Membrane</keyword>
<dbReference type="InterPro" id="IPR000276">
    <property type="entry name" value="GPCR_Rhodpsn"/>
</dbReference>
<keyword evidence="3 5" id="KW-1133">Transmembrane helix</keyword>
<evidence type="ECO:0000256" key="4">
    <source>
        <dbReference type="ARBA" id="ARBA00023136"/>
    </source>
</evidence>
<dbReference type="Gene3D" id="1.20.1070.10">
    <property type="entry name" value="Rhodopsin 7-helix transmembrane proteins"/>
    <property type="match status" value="1"/>
</dbReference>
<sequence>MSQNGPVRSNASCAEINMRFTHIFLPTVYVIVFIFGTIFNFWGIISVYKGWKKMGNINVFVLNLGVADLLYVFTLPFLVAYYAQNSTWTFGHTFCKVTRFCFNLNLYGSIGFLTCISIYRYLGIVHPMKVKGRISTGHSVAVSAAVWLLVVIQILPDTFFDKTPKNSSASCYDTTDNELIARYLPYSLVWTVTGFAVPLLIVLACYGHVVLVLASANVDALLKQRCLKLVIIVTMLFVICFIPFHVFRNLNLLSRMSMLRGVCRGNADIYLAHQVGRGLACLNSAMNPLMAELRRPGAPRLLDDRWVGLVGRLGLFGRLGLVGWVGLGLQQLASSGQLHLELLQQAADLAACQQQQSPKKRRTVLLPNGITLRVARSAHLMATLQNNSIVCVEGMSRLE</sequence>
<dbReference type="SUPFAM" id="SSF81321">
    <property type="entry name" value="Family A G protein-coupled receptor-like"/>
    <property type="match status" value="1"/>
</dbReference>